<organism evidence="2 3">
    <name type="scientific">Rhizophagus clarus</name>
    <dbReference type="NCBI Taxonomy" id="94130"/>
    <lineage>
        <taxon>Eukaryota</taxon>
        <taxon>Fungi</taxon>
        <taxon>Fungi incertae sedis</taxon>
        <taxon>Mucoromycota</taxon>
        <taxon>Glomeromycotina</taxon>
        <taxon>Glomeromycetes</taxon>
        <taxon>Glomerales</taxon>
        <taxon>Glomeraceae</taxon>
        <taxon>Rhizophagus</taxon>
    </lineage>
</organism>
<dbReference type="InterPro" id="IPR001245">
    <property type="entry name" value="Ser-Thr/Tyr_kinase_cat_dom"/>
</dbReference>
<dbReference type="Gene3D" id="1.10.510.10">
    <property type="entry name" value="Transferase(Phosphotransferase) domain 1"/>
    <property type="match status" value="1"/>
</dbReference>
<dbReference type="AlphaFoldDB" id="A0A2Z6RMZ4"/>
<dbReference type="GO" id="GO:0004674">
    <property type="term" value="F:protein serine/threonine kinase activity"/>
    <property type="evidence" value="ECO:0007669"/>
    <property type="project" value="TreeGrafter"/>
</dbReference>
<reference evidence="2 3" key="1">
    <citation type="submission" date="2017-11" db="EMBL/GenBank/DDBJ databases">
        <title>The genome of Rhizophagus clarus HR1 reveals common genetic basis of auxotrophy among arbuscular mycorrhizal fungi.</title>
        <authorList>
            <person name="Kobayashi Y."/>
        </authorList>
    </citation>
    <scope>NUCLEOTIDE SEQUENCE [LARGE SCALE GENOMIC DNA]</scope>
    <source>
        <strain evidence="2 3">HR1</strain>
    </source>
</reference>
<evidence type="ECO:0000313" key="3">
    <source>
        <dbReference type="Proteomes" id="UP000247702"/>
    </source>
</evidence>
<dbReference type="Pfam" id="PF07714">
    <property type="entry name" value="PK_Tyr_Ser-Thr"/>
    <property type="match status" value="1"/>
</dbReference>
<comment type="caution">
    <text evidence="2">The sequence shown here is derived from an EMBL/GenBank/DDBJ whole genome shotgun (WGS) entry which is preliminary data.</text>
</comment>
<proteinExistence type="predicted"/>
<evidence type="ECO:0000259" key="1">
    <source>
        <dbReference type="PROSITE" id="PS50011"/>
    </source>
</evidence>
<accession>A0A2Z6RMZ4</accession>
<dbReference type="Proteomes" id="UP000247702">
    <property type="component" value="Unassembled WGS sequence"/>
</dbReference>
<name>A0A2Z6RMZ4_9GLOM</name>
<dbReference type="SUPFAM" id="SSF56112">
    <property type="entry name" value="Protein kinase-like (PK-like)"/>
    <property type="match status" value="1"/>
</dbReference>
<evidence type="ECO:0000313" key="2">
    <source>
        <dbReference type="EMBL" id="GBB99574.1"/>
    </source>
</evidence>
<feature type="domain" description="Protein kinase" evidence="1">
    <location>
        <begin position="75"/>
        <end position="351"/>
    </location>
</feature>
<keyword evidence="3" id="KW-1185">Reference proteome</keyword>
<dbReference type="GO" id="GO:0005524">
    <property type="term" value="F:ATP binding"/>
    <property type="evidence" value="ECO:0007669"/>
    <property type="project" value="InterPro"/>
</dbReference>
<protein>
    <recommendedName>
        <fullName evidence="1">Protein kinase domain-containing protein</fullName>
    </recommendedName>
</protein>
<dbReference type="PROSITE" id="PS50011">
    <property type="entry name" value="PROTEIN_KINASE_DOM"/>
    <property type="match status" value="1"/>
</dbReference>
<dbReference type="EMBL" id="BEXD01002857">
    <property type="protein sequence ID" value="GBB99574.1"/>
    <property type="molecule type" value="Genomic_DNA"/>
</dbReference>
<dbReference type="PANTHER" id="PTHR44329">
    <property type="entry name" value="SERINE/THREONINE-PROTEIN KINASE TNNI3K-RELATED"/>
    <property type="match status" value="1"/>
</dbReference>
<dbReference type="InterPro" id="IPR000719">
    <property type="entry name" value="Prot_kinase_dom"/>
</dbReference>
<dbReference type="InterPro" id="IPR011009">
    <property type="entry name" value="Kinase-like_dom_sf"/>
</dbReference>
<dbReference type="InterPro" id="IPR051681">
    <property type="entry name" value="Ser/Thr_Kinases-Pseudokinases"/>
</dbReference>
<gene>
    <name evidence="2" type="ORF">RclHR1_03570002</name>
</gene>
<sequence>MNKKPKNLWKYDINYQLHATISTIEPTTESEDADEKEVYIEDLENRKQAYGICGECNEPGTGENWCQPCNAKRFKDNFKNWSKGGFGKIYSAEWPEGHIEYWDIENKIWRRNSNFKYALKSLNNSFNISSDFLNEIKSHLQFYLFDIVRCYGITQDPNTKKFMMVLKYFDNGNLRNYLNKSVNYIDYGFKINKLNQIARGLLNIHNAGFVHKDFHSGNILCNEHCFPFISDLGMCQPANKHTVKEEGTYGVLPYMAPEVLCGHQYTKAADIYSFGIIMNEFLSEEIPFNDIPHDEFLAIKICRGHRPKISNDVPKLLVDLIIRCWDAKTKNRPSTKELYQLLEKCDKEIYYGEDSEICSQIKECDEIRRKKFKNKSNENKSQIHPQAVYISRLINYKNISNLVNSSDLSSSQFSSDTNYAIQANLISECLDVQLSESELSEIYQNSEK</sequence>